<comment type="similarity">
    <text evidence="1">Belongs to the peptidase C1 family.</text>
</comment>
<accession>A0A6S7HU89</accession>
<dbReference type="PANTHER" id="PTHR12411">
    <property type="entry name" value="CYSTEINE PROTEASE FAMILY C1-RELATED"/>
    <property type="match status" value="1"/>
</dbReference>
<dbReference type="Gene3D" id="3.90.70.10">
    <property type="entry name" value="Cysteine proteinases"/>
    <property type="match status" value="2"/>
</dbReference>
<dbReference type="Pfam" id="PF00112">
    <property type="entry name" value="Peptidase_C1"/>
    <property type="match status" value="1"/>
</dbReference>
<evidence type="ECO:0000259" key="2">
    <source>
        <dbReference type="Pfam" id="PF00112"/>
    </source>
</evidence>
<organism evidence="3 4">
    <name type="scientific">Paramuricea clavata</name>
    <name type="common">Red gorgonian</name>
    <name type="synonym">Violescent sea-whip</name>
    <dbReference type="NCBI Taxonomy" id="317549"/>
    <lineage>
        <taxon>Eukaryota</taxon>
        <taxon>Metazoa</taxon>
        <taxon>Cnidaria</taxon>
        <taxon>Anthozoa</taxon>
        <taxon>Octocorallia</taxon>
        <taxon>Malacalcyonacea</taxon>
        <taxon>Plexauridae</taxon>
        <taxon>Paramuricea</taxon>
    </lineage>
</organism>
<comment type="caution">
    <text evidence="3">The sequence shown here is derived from an EMBL/GenBank/DDBJ whole genome shotgun (WGS) entry which is preliminary data.</text>
</comment>
<sequence length="1295" mass="146364">MSLTGILLNVSGSMEKNIGGGTDEEGGPWAQSIFKVIDDLIEHDLTSDNRVFAIGIGANCSKQIFDVIGTIQQIENMEMPSYRKNAPATNDHINEIFTVLEKNGARNIRKWANDITLIQETVSDYMAALILRKLESDPEFLKKFVYEFLPSGCRDTLPTVPLWLGLYGLATFNPIAVGSFLVGCSLNVVENVIVSAASSFRPATREDIENIVEKAKCYFLKDVGKHSIFSVQNASRIIRGYVDEKELSTKRKQELLENVEPFIYGRTPLYESLEKAIKLFEGDTHKLLFVLSDGKPTDGSNENIAKINTITSKYREASVKIVSCFITRSKDIHPKRLYDKTSPDWEPGAKFLFSLSSEVPTQHLPRAILVKRGWTIDIANNETKLFMQVNHPENLREACKMAKDVVCSADTLSELLVSVNLDIYISQTTSSFKAKEQEGGTCYANASAAVLHLAMQRIHGREGGYPDFHELRDEMVNAYGNDGANTSEVLDEICPKYRLHSQSVCIKGAMEVIVKKRPVVARFRLTDDEWDVFRNFYDTNRVSILTQEELDVRKRPTSPPPRTFGHAVVLTSYNSKCLTFMNSWGQKWGDNGFFRVQNAEVLQLEFFDVYWTLNDLTEGEKDLFNMLQNESRTKLKEFSHELRKDDFNILHKTTVCKLDKTNMPATEDHINEILDILERNGARNIRNWACNFELIQGVLSDYMATLTLREFESDKQFVKKFVDEFLPSSCRDKVQTASHAGGQPRTQGVQNESLSSWLFGGVLFGLRTAANVAENATVWTASCFRSATREDIEEVVRKAKCYLEDASRILKDVGTNSIFSVQDASRIIRGCVGEKKLNELSKERKQELLENVEPFIYGGTPLYGSLEEAIKLFERDDTSENKLLFVLSDGEPTDGNDDDIAKVKQITSKLRNAGVKTVSCFITRSTDIHPKRLYDEMPPDLDPGPEFLFLLSSEVRTQDLVARAILVKRGWTIDIANNETKLFMQVNHPDNLREACEMARDVVCCPDALSELIVSVDLDIYINQTTDEFIPNKQQRKTCYANASAAVLHLAMQRIHGREGGYPDFHKLKDEMIEAYGSDGAVTRKVLQEICPRYRLHSRKVRIKGAKKAIVKKRPVVARFCLTVDEWKAFSNFYENDPTGILTQNELDVRKRPTSPPPPTSGHAVVLTSYNSKCLTFMNSSGEGWADKGFFRVENAEVLQLKFFDVYWTLNDLTEGEKEYYHQHGSEVAAKLVNLLKGLQKAEYTCPECEQTSLVTEFNGTLSKVQCPKCLRKFSTNDNTGNILALNMYLTSLSR</sequence>
<proteinExistence type="inferred from homology"/>
<dbReference type="GO" id="GO:0008234">
    <property type="term" value="F:cysteine-type peptidase activity"/>
    <property type="evidence" value="ECO:0007669"/>
    <property type="project" value="InterPro"/>
</dbReference>
<dbReference type="OrthoDB" id="10051861at2759"/>
<evidence type="ECO:0000313" key="4">
    <source>
        <dbReference type="Proteomes" id="UP001152795"/>
    </source>
</evidence>
<evidence type="ECO:0000313" key="3">
    <source>
        <dbReference type="EMBL" id="CAB4008099.1"/>
    </source>
</evidence>
<protein>
    <recommendedName>
        <fullName evidence="2">Peptidase C1A papain C-terminal domain-containing protein</fullName>
    </recommendedName>
</protein>
<dbReference type="InterPro" id="IPR038765">
    <property type="entry name" value="Papain-like_cys_pep_sf"/>
</dbReference>
<dbReference type="Gene3D" id="3.40.50.410">
    <property type="entry name" value="von Willebrand factor, type A domain"/>
    <property type="match status" value="2"/>
</dbReference>
<dbReference type="Proteomes" id="UP001152795">
    <property type="component" value="Unassembled WGS sequence"/>
</dbReference>
<dbReference type="EMBL" id="CACRXK020006020">
    <property type="protein sequence ID" value="CAB4008099.1"/>
    <property type="molecule type" value="Genomic_DNA"/>
</dbReference>
<reference evidence="3" key="1">
    <citation type="submission" date="2020-04" db="EMBL/GenBank/DDBJ databases">
        <authorList>
            <person name="Alioto T."/>
            <person name="Alioto T."/>
            <person name="Gomez Garrido J."/>
        </authorList>
    </citation>
    <scope>NUCLEOTIDE SEQUENCE</scope>
    <source>
        <strain evidence="3">A484AB</strain>
    </source>
</reference>
<name>A0A6S7HU89_PARCT</name>
<dbReference type="InterPro" id="IPR013128">
    <property type="entry name" value="Peptidase_C1A"/>
</dbReference>
<dbReference type="SUPFAM" id="SSF53300">
    <property type="entry name" value="vWA-like"/>
    <property type="match status" value="2"/>
</dbReference>
<dbReference type="InterPro" id="IPR036465">
    <property type="entry name" value="vWFA_dom_sf"/>
</dbReference>
<keyword evidence="4" id="KW-1185">Reference proteome</keyword>
<dbReference type="InterPro" id="IPR000668">
    <property type="entry name" value="Peptidase_C1A_C"/>
</dbReference>
<dbReference type="CDD" id="cd00198">
    <property type="entry name" value="vWFA"/>
    <property type="match status" value="1"/>
</dbReference>
<gene>
    <name evidence="3" type="ORF">PACLA_8A054709</name>
</gene>
<dbReference type="SUPFAM" id="SSF54001">
    <property type="entry name" value="Cysteine proteinases"/>
    <property type="match status" value="2"/>
</dbReference>
<feature type="domain" description="Peptidase C1A papain C-terminal" evidence="2">
    <location>
        <begin position="563"/>
        <end position="599"/>
    </location>
</feature>
<evidence type="ECO:0000256" key="1">
    <source>
        <dbReference type="ARBA" id="ARBA00008455"/>
    </source>
</evidence>
<dbReference type="GO" id="GO:0006508">
    <property type="term" value="P:proteolysis"/>
    <property type="evidence" value="ECO:0007669"/>
    <property type="project" value="InterPro"/>
</dbReference>